<accession>A0A833THN1</accession>
<dbReference type="Proteomes" id="UP000602510">
    <property type="component" value="Unassembled WGS sequence"/>
</dbReference>
<feature type="compositionally biased region" description="Basic residues" evidence="1">
    <location>
        <begin position="251"/>
        <end position="267"/>
    </location>
</feature>
<comment type="caution">
    <text evidence="2">The sequence shown here is derived from an EMBL/GenBank/DDBJ whole genome shotgun (WGS) entry which is preliminary data.</text>
</comment>
<evidence type="ECO:0000313" key="2">
    <source>
        <dbReference type="EMBL" id="KAF4043525.1"/>
    </source>
</evidence>
<evidence type="ECO:0000313" key="3">
    <source>
        <dbReference type="Proteomes" id="UP000602510"/>
    </source>
</evidence>
<reference evidence="2" key="1">
    <citation type="submission" date="2020-04" db="EMBL/GenBank/DDBJ databases">
        <title>Hybrid Assembly of Korean Phytophthora infestans isolates.</title>
        <authorList>
            <person name="Prokchorchik M."/>
            <person name="Lee Y."/>
            <person name="Seo J."/>
            <person name="Cho J.-H."/>
            <person name="Park Y.-E."/>
            <person name="Jang D.-C."/>
            <person name="Im J.-S."/>
            <person name="Choi J.-G."/>
            <person name="Park H.-J."/>
            <person name="Lee G.-B."/>
            <person name="Lee Y.-G."/>
            <person name="Hong S.-Y."/>
            <person name="Cho K."/>
            <person name="Sohn K.H."/>
        </authorList>
    </citation>
    <scope>NUCLEOTIDE SEQUENCE</scope>
    <source>
        <strain evidence="2">KR_1_A1</strain>
    </source>
</reference>
<sequence>MDATATNGILVPREGEVEVVAHSPRGNVEEGMTSMAGSHAAGATTTTGGVVEARSEGDKELAKLEKARGKDVAGKTAEMGISDRPFTRAAKRRLEATQQQQQVALQTGVSAAEDEYEGRTERTTGDSARQQITALHEAEKPGSGASPASDGEVREEQSVRRRVRFNVPTSQDNTAMTTRHDAAARRRGRSTWPLTSLDSPVVAAPDNLGGQWATEGRDEPAAVTARRRGAQATTTERRENPYDVSVTSSGRSKRRRRRHPRTRSWKK</sequence>
<dbReference type="EMBL" id="WSZM01000083">
    <property type="protein sequence ID" value="KAF4043525.1"/>
    <property type="molecule type" value="Genomic_DNA"/>
</dbReference>
<name>A0A833THN1_PHYIN</name>
<evidence type="ECO:0000256" key="1">
    <source>
        <dbReference type="SAM" id="MobiDB-lite"/>
    </source>
</evidence>
<feature type="compositionally biased region" description="Low complexity" evidence="1">
    <location>
        <begin position="31"/>
        <end position="49"/>
    </location>
</feature>
<gene>
    <name evidence="2" type="ORF">GN244_ATG04132</name>
</gene>
<feature type="compositionally biased region" description="Polar residues" evidence="1">
    <location>
        <begin position="167"/>
        <end position="177"/>
    </location>
</feature>
<protein>
    <submittedName>
        <fullName evidence="2">Uncharacterized protein</fullName>
    </submittedName>
</protein>
<feature type="region of interest" description="Disordered" evidence="1">
    <location>
        <begin position="28"/>
        <end position="267"/>
    </location>
</feature>
<dbReference type="AlphaFoldDB" id="A0A833THN1"/>
<proteinExistence type="predicted"/>
<organism evidence="2 3">
    <name type="scientific">Phytophthora infestans</name>
    <name type="common">Potato late blight agent</name>
    <name type="synonym">Botrytis infestans</name>
    <dbReference type="NCBI Taxonomy" id="4787"/>
    <lineage>
        <taxon>Eukaryota</taxon>
        <taxon>Sar</taxon>
        <taxon>Stramenopiles</taxon>
        <taxon>Oomycota</taxon>
        <taxon>Peronosporomycetes</taxon>
        <taxon>Peronosporales</taxon>
        <taxon>Peronosporaceae</taxon>
        <taxon>Phytophthora</taxon>
    </lineage>
</organism>
<feature type="compositionally biased region" description="Basic and acidic residues" evidence="1">
    <location>
        <begin position="53"/>
        <end position="73"/>
    </location>
</feature>
<keyword evidence="3" id="KW-1185">Reference proteome</keyword>